<accession>A0A2U1CPW7</accession>
<evidence type="ECO:0000256" key="2">
    <source>
        <dbReference type="ARBA" id="ARBA00022475"/>
    </source>
</evidence>
<dbReference type="EMBL" id="QEKO01000001">
    <property type="protein sequence ID" value="PVY67861.1"/>
    <property type="molecule type" value="Genomic_DNA"/>
</dbReference>
<evidence type="ECO:0000256" key="5">
    <source>
        <dbReference type="ARBA" id="ARBA00023136"/>
    </source>
</evidence>
<feature type="transmembrane region" description="Helical" evidence="6">
    <location>
        <begin position="183"/>
        <end position="203"/>
    </location>
</feature>
<evidence type="ECO:0000313" key="7">
    <source>
        <dbReference type="EMBL" id="PVY67861.1"/>
    </source>
</evidence>
<feature type="transmembrane region" description="Helical" evidence="6">
    <location>
        <begin position="396"/>
        <end position="416"/>
    </location>
</feature>
<evidence type="ECO:0000256" key="1">
    <source>
        <dbReference type="ARBA" id="ARBA00004651"/>
    </source>
</evidence>
<keyword evidence="5 6" id="KW-0472">Membrane</keyword>
<keyword evidence="8" id="KW-1185">Reference proteome</keyword>
<dbReference type="GO" id="GO:0005886">
    <property type="term" value="C:plasma membrane"/>
    <property type="evidence" value="ECO:0007669"/>
    <property type="project" value="UniProtKB-SubCell"/>
</dbReference>
<feature type="transmembrane region" description="Helical" evidence="6">
    <location>
        <begin position="39"/>
        <end position="62"/>
    </location>
</feature>
<evidence type="ECO:0000313" key="8">
    <source>
        <dbReference type="Proteomes" id="UP000246145"/>
    </source>
</evidence>
<protein>
    <submittedName>
        <fullName evidence="7">O-antigen/teichoic acid export membrane protein</fullName>
    </submittedName>
</protein>
<feature type="transmembrane region" description="Helical" evidence="6">
    <location>
        <begin position="7"/>
        <end position="27"/>
    </location>
</feature>
<evidence type="ECO:0000256" key="3">
    <source>
        <dbReference type="ARBA" id="ARBA00022692"/>
    </source>
</evidence>
<feature type="transmembrane region" description="Helical" evidence="6">
    <location>
        <begin position="124"/>
        <end position="144"/>
    </location>
</feature>
<dbReference type="CDD" id="cd13128">
    <property type="entry name" value="MATE_Wzx_like"/>
    <property type="match status" value="1"/>
</dbReference>
<reference evidence="7 8" key="1">
    <citation type="submission" date="2018-04" db="EMBL/GenBank/DDBJ databases">
        <title>Genomic Encyclopedia of Type Strains, Phase IV (KMG-IV): sequencing the most valuable type-strain genomes for metagenomic binning, comparative biology and taxonomic classification.</title>
        <authorList>
            <person name="Goeker M."/>
        </authorList>
    </citation>
    <scope>NUCLEOTIDE SEQUENCE [LARGE SCALE GENOMIC DNA]</scope>
    <source>
        <strain evidence="7 8">DSM 10065</strain>
    </source>
</reference>
<organism evidence="7 8">
    <name type="scientific">Pusillimonas noertemannii</name>
    <dbReference type="NCBI Taxonomy" id="305977"/>
    <lineage>
        <taxon>Bacteria</taxon>
        <taxon>Pseudomonadati</taxon>
        <taxon>Pseudomonadota</taxon>
        <taxon>Betaproteobacteria</taxon>
        <taxon>Burkholderiales</taxon>
        <taxon>Alcaligenaceae</taxon>
        <taxon>Pusillimonas</taxon>
    </lineage>
</organism>
<dbReference type="Proteomes" id="UP000246145">
    <property type="component" value="Unassembled WGS sequence"/>
</dbReference>
<feature type="transmembrane region" description="Helical" evidence="6">
    <location>
        <begin position="83"/>
        <end position="104"/>
    </location>
</feature>
<name>A0A2U1CPW7_9BURK</name>
<evidence type="ECO:0000256" key="4">
    <source>
        <dbReference type="ARBA" id="ARBA00022989"/>
    </source>
</evidence>
<gene>
    <name evidence="7" type="ORF">C7440_0244</name>
</gene>
<proteinExistence type="predicted"/>
<keyword evidence="2" id="KW-1003">Cell membrane</keyword>
<feature type="transmembrane region" description="Helical" evidence="6">
    <location>
        <begin position="371"/>
        <end position="390"/>
    </location>
</feature>
<dbReference type="InterPro" id="IPR002797">
    <property type="entry name" value="Polysacc_synth"/>
</dbReference>
<dbReference type="RefSeq" id="WP_116517163.1">
    <property type="nucleotide sequence ID" value="NZ_JACCEX010000001.1"/>
</dbReference>
<evidence type="ECO:0000256" key="6">
    <source>
        <dbReference type="SAM" id="Phobius"/>
    </source>
</evidence>
<dbReference type="PANTHER" id="PTHR30250">
    <property type="entry name" value="PST FAMILY PREDICTED COLANIC ACID TRANSPORTER"/>
    <property type="match status" value="1"/>
</dbReference>
<sequence>MSLSRNTIWNLTGAGLPLLVGAATIPYMTSKLGVERFGILTLLWAVIGYFSLFDLGMGRALTQQVAQSLIGGNKEEVPGIIKLGVLLTLFTGLAGSVLLLVTAYPLAYTVLNVSVEFQRETFNSLLIAAAGIPLATLSSSFRGALEAYERFFSSNLAKIFLGVSIFLFPALGIFVFGPNLVGVTVLLISARLLSCVIYLLLALRLPSGNFFFTRTNREMLKRLFSFGTWMTVSNLISPILVNIDRFIISFLLGAGVVAYYTLPFEFLARLLILPAAIGSALLPRLAKHHLNDSATAKRTYHQGLIVTAALMGTICVAASLVSYPLMEYFISTEFADKSWRIAAILAAGVFINGIAYIPFTALHSRGLARPTAILHVAELLIYVPLLYYSIKTIGLEGAAIGWALRALIDCLGLFYLHSRRK</sequence>
<keyword evidence="3 6" id="KW-0812">Transmembrane</keyword>
<feature type="transmembrane region" description="Helical" evidence="6">
    <location>
        <begin position="156"/>
        <end position="177"/>
    </location>
</feature>
<feature type="transmembrane region" description="Helical" evidence="6">
    <location>
        <begin position="338"/>
        <end position="359"/>
    </location>
</feature>
<feature type="transmembrane region" description="Helical" evidence="6">
    <location>
        <begin position="303"/>
        <end position="326"/>
    </location>
</feature>
<comment type="subcellular location">
    <subcellularLocation>
        <location evidence="1">Cell membrane</location>
        <topology evidence="1">Multi-pass membrane protein</topology>
    </subcellularLocation>
</comment>
<dbReference type="OrthoDB" id="8766744at2"/>
<dbReference type="AlphaFoldDB" id="A0A2U1CPW7"/>
<dbReference type="InterPro" id="IPR050833">
    <property type="entry name" value="Poly_Biosynth_Transport"/>
</dbReference>
<comment type="caution">
    <text evidence="7">The sequence shown here is derived from an EMBL/GenBank/DDBJ whole genome shotgun (WGS) entry which is preliminary data.</text>
</comment>
<feature type="transmembrane region" description="Helical" evidence="6">
    <location>
        <begin position="223"/>
        <end position="241"/>
    </location>
</feature>
<keyword evidence="4 6" id="KW-1133">Transmembrane helix</keyword>
<dbReference type="PANTHER" id="PTHR30250:SF26">
    <property type="entry name" value="PSMA PROTEIN"/>
    <property type="match status" value="1"/>
</dbReference>
<dbReference type="Pfam" id="PF01943">
    <property type="entry name" value="Polysacc_synt"/>
    <property type="match status" value="1"/>
</dbReference>